<dbReference type="AlphaFoldDB" id="A0A164SDL5"/>
<evidence type="ECO:0000313" key="1">
    <source>
        <dbReference type="EMBL" id="KZS09521.1"/>
    </source>
</evidence>
<sequence>MCDKLLLKEREISDGRKCFLHFGRHSNNKVNADFFFSTLFPARHISTIFIDKHQFILSTSYLFSTVES</sequence>
<proteinExistence type="predicted"/>
<comment type="caution">
    <text evidence="1">The sequence shown here is derived from an EMBL/GenBank/DDBJ whole genome shotgun (WGS) entry which is preliminary data.</text>
</comment>
<protein>
    <submittedName>
        <fullName evidence="1">Uncharacterized protein</fullName>
    </submittedName>
</protein>
<gene>
    <name evidence="1" type="ORF">APZ42_026339</name>
</gene>
<organism evidence="1 2">
    <name type="scientific">Daphnia magna</name>
    <dbReference type="NCBI Taxonomy" id="35525"/>
    <lineage>
        <taxon>Eukaryota</taxon>
        <taxon>Metazoa</taxon>
        <taxon>Ecdysozoa</taxon>
        <taxon>Arthropoda</taxon>
        <taxon>Crustacea</taxon>
        <taxon>Branchiopoda</taxon>
        <taxon>Diplostraca</taxon>
        <taxon>Cladocera</taxon>
        <taxon>Anomopoda</taxon>
        <taxon>Daphniidae</taxon>
        <taxon>Daphnia</taxon>
    </lineage>
</organism>
<dbReference type="Proteomes" id="UP000076858">
    <property type="component" value="Unassembled WGS sequence"/>
</dbReference>
<evidence type="ECO:0000313" key="2">
    <source>
        <dbReference type="Proteomes" id="UP000076858"/>
    </source>
</evidence>
<dbReference type="EMBL" id="LRGB01002066">
    <property type="protein sequence ID" value="KZS09521.1"/>
    <property type="molecule type" value="Genomic_DNA"/>
</dbReference>
<reference evidence="1 2" key="1">
    <citation type="submission" date="2016-03" db="EMBL/GenBank/DDBJ databases">
        <title>EvidentialGene: Evidence-directed Construction of Genes on Genomes.</title>
        <authorList>
            <person name="Gilbert D.G."/>
            <person name="Choi J.-H."/>
            <person name="Mockaitis K."/>
            <person name="Colbourne J."/>
            <person name="Pfrender M."/>
        </authorList>
    </citation>
    <scope>NUCLEOTIDE SEQUENCE [LARGE SCALE GENOMIC DNA]</scope>
    <source>
        <strain evidence="1 2">Xinb3</strain>
        <tissue evidence="1">Complete organism</tissue>
    </source>
</reference>
<keyword evidence="2" id="KW-1185">Reference proteome</keyword>
<name>A0A164SDL5_9CRUS</name>
<accession>A0A164SDL5</accession>